<sequence>MICLWDITHSCKEKTEINALRTYSDHTDVCENVQWHNHSEHVFGSVGDDKHMILWDARTDNPSFKLQAHEAPINTLAWHPFSEYVVATGSADTTVALWDMRKLKVKLHSFESHTDEVFQLQWSPFHENVLASGSLDRRTMVWDMARIGEEQTPEAAAEGPPELMFVHGGHLGKLTDFAWNEHVPWTAASVAYDNMIQIWQISRDIYDPQPSAGTVNL</sequence>
<name>A0A0L0G4W3_9EUKA</name>
<dbReference type="AlphaFoldDB" id="A0A0L0G4W3"/>
<feature type="repeat" description="WD" evidence="5">
    <location>
        <begin position="66"/>
        <end position="101"/>
    </location>
</feature>
<evidence type="ECO:0000256" key="1">
    <source>
        <dbReference type="ARBA" id="ARBA00004123"/>
    </source>
</evidence>
<evidence type="ECO:0000256" key="2">
    <source>
        <dbReference type="ARBA" id="ARBA00022574"/>
    </source>
</evidence>
<dbReference type="GeneID" id="25904390"/>
<protein>
    <submittedName>
        <fullName evidence="6">Uncharacterized protein</fullName>
    </submittedName>
</protein>
<comment type="subcellular location">
    <subcellularLocation>
        <location evidence="1">Nucleus</location>
    </subcellularLocation>
</comment>
<dbReference type="EMBL" id="KQ241804">
    <property type="protein sequence ID" value="KNC83861.1"/>
    <property type="molecule type" value="Genomic_DNA"/>
</dbReference>
<feature type="repeat" description="WD" evidence="5">
    <location>
        <begin position="110"/>
        <end position="144"/>
    </location>
</feature>
<dbReference type="SUPFAM" id="SSF50978">
    <property type="entry name" value="WD40 repeat-like"/>
    <property type="match status" value="1"/>
</dbReference>
<dbReference type="OrthoDB" id="427795at2759"/>
<evidence type="ECO:0000256" key="5">
    <source>
        <dbReference type="PROSITE-ProRule" id="PRU00221"/>
    </source>
</evidence>
<keyword evidence="7" id="KW-1185">Reference proteome</keyword>
<dbReference type="InterPro" id="IPR001680">
    <property type="entry name" value="WD40_rpt"/>
</dbReference>
<evidence type="ECO:0000313" key="6">
    <source>
        <dbReference type="EMBL" id="KNC83861.1"/>
    </source>
</evidence>
<dbReference type="Proteomes" id="UP000054560">
    <property type="component" value="Unassembled WGS sequence"/>
</dbReference>
<evidence type="ECO:0000256" key="3">
    <source>
        <dbReference type="ARBA" id="ARBA00022737"/>
    </source>
</evidence>
<dbReference type="InterPro" id="IPR036322">
    <property type="entry name" value="WD40_repeat_dom_sf"/>
</dbReference>
<dbReference type="Pfam" id="PF00400">
    <property type="entry name" value="WD40"/>
    <property type="match status" value="4"/>
</dbReference>
<dbReference type="PROSITE" id="PS00678">
    <property type="entry name" value="WD_REPEATS_1"/>
    <property type="match status" value="2"/>
</dbReference>
<evidence type="ECO:0000256" key="4">
    <source>
        <dbReference type="ARBA" id="ARBA00023242"/>
    </source>
</evidence>
<organism evidence="6 7">
    <name type="scientific">Sphaeroforma arctica JP610</name>
    <dbReference type="NCBI Taxonomy" id="667725"/>
    <lineage>
        <taxon>Eukaryota</taxon>
        <taxon>Ichthyosporea</taxon>
        <taxon>Ichthyophonida</taxon>
        <taxon>Sphaeroforma</taxon>
    </lineage>
</organism>
<dbReference type="SMART" id="SM00320">
    <property type="entry name" value="WD40"/>
    <property type="match status" value="4"/>
</dbReference>
<keyword evidence="3" id="KW-0677">Repeat</keyword>
<dbReference type="PRINTS" id="PR00320">
    <property type="entry name" value="GPROTEINBRPT"/>
</dbReference>
<dbReference type="GO" id="GO:0005634">
    <property type="term" value="C:nucleus"/>
    <property type="evidence" value="ECO:0007669"/>
    <property type="project" value="UniProtKB-SubCell"/>
</dbReference>
<dbReference type="PROSITE" id="PS50082">
    <property type="entry name" value="WD_REPEATS_2"/>
    <property type="match status" value="2"/>
</dbReference>
<keyword evidence="2 5" id="KW-0853">WD repeat</keyword>
<proteinExistence type="predicted"/>
<dbReference type="RefSeq" id="XP_014157763.1">
    <property type="nucleotide sequence ID" value="XM_014302288.1"/>
</dbReference>
<dbReference type="PANTHER" id="PTHR22850">
    <property type="entry name" value="WD40 REPEAT FAMILY"/>
    <property type="match status" value="1"/>
</dbReference>
<gene>
    <name evidence="6" type="ORF">SARC_03886</name>
</gene>
<dbReference type="STRING" id="667725.A0A0L0G4W3"/>
<dbReference type="InterPro" id="IPR020472">
    <property type="entry name" value="WD40_PAC1"/>
</dbReference>
<accession>A0A0L0G4W3</accession>
<dbReference type="PROSITE" id="PS50294">
    <property type="entry name" value="WD_REPEATS_REGION"/>
    <property type="match status" value="2"/>
</dbReference>
<dbReference type="eggNOG" id="KOG0264">
    <property type="taxonomic scope" value="Eukaryota"/>
</dbReference>
<dbReference type="Gene3D" id="2.130.10.10">
    <property type="entry name" value="YVTN repeat-like/Quinoprotein amine dehydrogenase"/>
    <property type="match status" value="1"/>
</dbReference>
<dbReference type="InterPro" id="IPR050459">
    <property type="entry name" value="WD_repeat_RBAP46/RBAP48/MSI1"/>
</dbReference>
<evidence type="ECO:0000313" key="7">
    <source>
        <dbReference type="Proteomes" id="UP000054560"/>
    </source>
</evidence>
<keyword evidence="4" id="KW-0539">Nucleus</keyword>
<dbReference type="InterPro" id="IPR019775">
    <property type="entry name" value="WD40_repeat_CS"/>
</dbReference>
<dbReference type="InterPro" id="IPR015943">
    <property type="entry name" value="WD40/YVTN_repeat-like_dom_sf"/>
</dbReference>
<reference evidence="6 7" key="1">
    <citation type="submission" date="2011-02" db="EMBL/GenBank/DDBJ databases">
        <title>The Genome Sequence of Sphaeroforma arctica JP610.</title>
        <authorList>
            <consortium name="The Broad Institute Genome Sequencing Platform"/>
            <person name="Russ C."/>
            <person name="Cuomo C."/>
            <person name="Young S.K."/>
            <person name="Zeng Q."/>
            <person name="Gargeya S."/>
            <person name="Alvarado L."/>
            <person name="Berlin A."/>
            <person name="Chapman S.B."/>
            <person name="Chen Z."/>
            <person name="Freedman E."/>
            <person name="Gellesch M."/>
            <person name="Goldberg J."/>
            <person name="Griggs A."/>
            <person name="Gujja S."/>
            <person name="Heilman E."/>
            <person name="Heiman D."/>
            <person name="Howarth C."/>
            <person name="Mehta T."/>
            <person name="Neiman D."/>
            <person name="Pearson M."/>
            <person name="Roberts A."/>
            <person name="Saif S."/>
            <person name="Shea T."/>
            <person name="Shenoy N."/>
            <person name="Sisk P."/>
            <person name="Stolte C."/>
            <person name="Sykes S."/>
            <person name="White J."/>
            <person name="Yandava C."/>
            <person name="Burger G."/>
            <person name="Gray M.W."/>
            <person name="Holland P.W.H."/>
            <person name="King N."/>
            <person name="Lang F.B.F."/>
            <person name="Roger A.J."/>
            <person name="Ruiz-Trillo I."/>
            <person name="Haas B."/>
            <person name="Nusbaum C."/>
            <person name="Birren B."/>
        </authorList>
    </citation>
    <scope>NUCLEOTIDE SEQUENCE [LARGE SCALE GENOMIC DNA]</scope>
    <source>
        <strain evidence="6 7">JP610</strain>
    </source>
</reference>